<evidence type="ECO:0000313" key="2">
    <source>
        <dbReference type="EMBL" id="KAK8855441.1"/>
    </source>
</evidence>
<dbReference type="EMBL" id="JAPCWZ010000007">
    <property type="protein sequence ID" value="KAK8855441.1"/>
    <property type="molecule type" value="Genomic_DNA"/>
</dbReference>
<accession>A0ABR2HZI5</accession>
<sequence length="443" mass="49879">MPLELQQSIAASIELDKFQLSFRPGDVITGKVTRIQLEQPCDVVVTLLFWGRIKTYMTERRGNDNTTHHYRGESMLFNIAKTLYQGEASVGKNVWPFSITIPDTHLPPRPAPGNTLPPSHYVRDEDINHSQHRKYLYVKYVLNAEVRDTSPKGRSGFAILPLNIRTPSSPAPIQDNVVLAMATEERVKTLHLLPEYANESLSLRQHMKSVFKRSTVPQYSVAIVVEFPSVIQLEHPSPLPFRIRGIMRNGEDETTDSVAEKPPEIHLVSGKVYLRSATNTEGLESTSGFSNYKLEKYSEGGWNHHPLVMRTDFMDFDGKRLIIPMEHQQGKEAAIDIGKNLKLGVSTRGVQESGQFLPFAFPLYPSFHSQHVQHVHQLKWELVFACAGKKLEIRGKHPVRVMGPSEEREQQIMGIIGPEGMRTALTAWAQGNVHSPTLALGMP</sequence>
<organism evidence="2 3">
    <name type="scientific">Apiospora arundinis</name>
    <dbReference type="NCBI Taxonomy" id="335852"/>
    <lineage>
        <taxon>Eukaryota</taxon>
        <taxon>Fungi</taxon>
        <taxon>Dikarya</taxon>
        <taxon>Ascomycota</taxon>
        <taxon>Pezizomycotina</taxon>
        <taxon>Sordariomycetes</taxon>
        <taxon>Xylariomycetidae</taxon>
        <taxon>Amphisphaeriales</taxon>
        <taxon>Apiosporaceae</taxon>
        <taxon>Apiospora</taxon>
    </lineage>
</organism>
<dbReference type="Pfam" id="PF00339">
    <property type="entry name" value="Arrestin_N"/>
    <property type="match status" value="1"/>
</dbReference>
<feature type="domain" description="Arrestin-like N-terminal" evidence="1">
    <location>
        <begin position="12"/>
        <end position="108"/>
    </location>
</feature>
<dbReference type="Proteomes" id="UP001390339">
    <property type="component" value="Unassembled WGS sequence"/>
</dbReference>
<name>A0ABR2HZI5_9PEZI</name>
<protein>
    <recommendedName>
        <fullName evidence="1">Arrestin-like N-terminal domain-containing protein</fullName>
    </recommendedName>
</protein>
<comment type="caution">
    <text evidence="2">The sequence shown here is derived from an EMBL/GenBank/DDBJ whole genome shotgun (WGS) entry which is preliminary data.</text>
</comment>
<keyword evidence="3" id="KW-1185">Reference proteome</keyword>
<proteinExistence type="predicted"/>
<dbReference type="InterPro" id="IPR011021">
    <property type="entry name" value="Arrestin-like_N"/>
</dbReference>
<evidence type="ECO:0000313" key="3">
    <source>
        <dbReference type="Proteomes" id="UP001390339"/>
    </source>
</evidence>
<dbReference type="Gene3D" id="2.60.40.640">
    <property type="match status" value="1"/>
</dbReference>
<evidence type="ECO:0000259" key="1">
    <source>
        <dbReference type="Pfam" id="PF00339"/>
    </source>
</evidence>
<reference evidence="2 3" key="1">
    <citation type="journal article" date="2024" name="IMA Fungus">
        <title>Apiospora arundinis, a panoply of carbohydrate-active enzymes and secondary metabolites.</title>
        <authorList>
            <person name="Sorensen T."/>
            <person name="Petersen C."/>
            <person name="Muurmann A.T."/>
            <person name="Christiansen J.V."/>
            <person name="Brundto M.L."/>
            <person name="Overgaard C.K."/>
            <person name="Boysen A.T."/>
            <person name="Wollenberg R.D."/>
            <person name="Larsen T.O."/>
            <person name="Sorensen J.L."/>
            <person name="Nielsen K.L."/>
            <person name="Sondergaard T.E."/>
        </authorList>
    </citation>
    <scope>NUCLEOTIDE SEQUENCE [LARGE SCALE GENOMIC DNA]</scope>
    <source>
        <strain evidence="2 3">AAU 773</strain>
    </source>
</reference>
<dbReference type="InterPro" id="IPR014752">
    <property type="entry name" value="Arrestin-like_C"/>
</dbReference>
<gene>
    <name evidence="2" type="ORF">PGQ11_011353</name>
</gene>